<keyword evidence="2 6" id="KW-0808">Transferase</keyword>
<evidence type="ECO:0000256" key="1">
    <source>
        <dbReference type="ARBA" id="ARBA00022603"/>
    </source>
</evidence>
<dbReference type="GO" id="GO:0009007">
    <property type="term" value="F:site-specific DNA-methyltransferase (adenine-specific) activity"/>
    <property type="evidence" value="ECO:0007669"/>
    <property type="project" value="UniProtKB-EC"/>
</dbReference>
<dbReference type="GO" id="GO:0032259">
    <property type="term" value="P:methylation"/>
    <property type="evidence" value="ECO:0007669"/>
    <property type="project" value="UniProtKB-KW"/>
</dbReference>
<dbReference type="GO" id="GO:0009307">
    <property type="term" value="P:DNA restriction-modification system"/>
    <property type="evidence" value="ECO:0007669"/>
    <property type="project" value="UniProtKB-KW"/>
</dbReference>
<dbReference type="Pfam" id="PF01555">
    <property type="entry name" value="N6_N4_Mtase"/>
    <property type="match status" value="1"/>
</dbReference>
<dbReference type="GO" id="GO:0003677">
    <property type="term" value="F:DNA binding"/>
    <property type="evidence" value="ECO:0007669"/>
    <property type="project" value="InterPro"/>
</dbReference>
<dbReference type="EMBL" id="CACRTF010000017">
    <property type="protein sequence ID" value="VYT51475.1"/>
    <property type="molecule type" value="Genomic_DNA"/>
</dbReference>
<dbReference type="PANTHER" id="PTHR13370">
    <property type="entry name" value="RNA METHYLASE-RELATED"/>
    <property type="match status" value="1"/>
</dbReference>
<dbReference type="EC" id="2.1.1.72" evidence="6"/>
<evidence type="ECO:0000256" key="4">
    <source>
        <dbReference type="ARBA" id="ARBA00022747"/>
    </source>
</evidence>
<dbReference type="SUPFAM" id="SSF53335">
    <property type="entry name" value="S-adenosyl-L-methionine-dependent methyltransferases"/>
    <property type="match status" value="1"/>
</dbReference>
<evidence type="ECO:0000259" key="5">
    <source>
        <dbReference type="Pfam" id="PF01555"/>
    </source>
</evidence>
<dbReference type="GO" id="GO:0005737">
    <property type="term" value="C:cytoplasm"/>
    <property type="evidence" value="ECO:0007669"/>
    <property type="project" value="TreeGrafter"/>
</dbReference>
<dbReference type="GeneID" id="23113511"/>
<keyword evidence="1 6" id="KW-0489">Methyltransferase</keyword>
<dbReference type="PRINTS" id="PR00506">
    <property type="entry name" value="D21N6MTFRASE"/>
</dbReference>
<keyword evidence="4" id="KW-0680">Restriction system</keyword>
<proteinExistence type="predicted"/>
<gene>
    <name evidence="6" type="primary">dpnA_2</name>
    <name evidence="6" type="ORF">CBLFYP116_04739</name>
</gene>
<dbReference type="PANTHER" id="PTHR13370:SF24">
    <property type="entry name" value="TYPE III RESTRICTION-MODIFICATION ENZYME STYLTI MOD SUBUNIT"/>
    <property type="match status" value="1"/>
</dbReference>
<sequence length="432" mass="49353">MATGIPNIANSPDFSEYIKKIGIRLEYEGKDSVEKILKASFKEHQNSFTVNPTDGSANENFLYWGDNFDVLHQLLAEGCFLGKIKLIYIDPPFATRSTFNSKNQTHAYSDILCGGQYIEFLRKRLILLKELLSDDGSIYVHLDGNMAFQIKLIMDEVFGEQNFRAFITRKKCSNKNYTKNTYGNISDYILFYSKSEKYVWNRPYTSWSEENIIKQYPCIDEATGRRYKKVPVHAPGTRNGATGSPWRGKMPPEGKHWQFTPEKLDELDANGEIYWSPTGNPRRKVYFDDSAGIPVQDIWLDFRDSVNQNVKTTGYPTEKNIDLLKRIVAASSNEGDYVLDCFCGSGTTLDAAYQLGRKWIGVDESFEAIKAVLKRFVTGLEAYGDYVDKPKDSFKQLELALNEEHCTFQIITDSSHYDELVKLVKDDRLKGA</sequence>
<protein>
    <submittedName>
        <fullName evidence="6">Modification methylase DpnIIB</fullName>
        <ecNumber evidence="6">2.1.1.72</ecNumber>
    </submittedName>
</protein>
<keyword evidence="3" id="KW-0949">S-adenosyl-L-methionine</keyword>
<evidence type="ECO:0000256" key="2">
    <source>
        <dbReference type="ARBA" id="ARBA00022679"/>
    </source>
</evidence>
<evidence type="ECO:0000313" key="6">
    <source>
        <dbReference type="EMBL" id="VYT51475.1"/>
    </source>
</evidence>
<feature type="domain" description="DNA methylase N-4/N-6" evidence="5">
    <location>
        <begin position="84"/>
        <end position="371"/>
    </location>
</feature>
<dbReference type="Gene3D" id="3.40.50.150">
    <property type="entry name" value="Vaccinia Virus protein VP39"/>
    <property type="match status" value="1"/>
</dbReference>
<evidence type="ECO:0000256" key="3">
    <source>
        <dbReference type="ARBA" id="ARBA00022691"/>
    </source>
</evidence>
<organism evidence="6">
    <name type="scientific">Enterocloster bolteae</name>
    <dbReference type="NCBI Taxonomy" id="208479"/>
    <lineage>
        <taxon>Bacteria</taxon>
        <taxon>Bacillati</taxon>
        <taxon>Bacillota</taxon>
        <taxon>Clostridia</taxon>
        <taxon>Lachnospirales</taxon>
        <taxon>Lachnospiraceae</taxon>
        <taxon>Enterocloster</taxon>
    </lineage>
</organism>
<dbReference type="InterPro" id="IPR002295">
    <property type="entry name" value="N4/N6-MTase_EcoPI_Mod-like"/>
</dbReference>
<dbReference type="InterPro" id="IPR029063">
    <property type="entry name" value="SAM-dependent_MTases_sf"/>
</dbReference>
<dbReference type="AlphaFoldDB" id="A0A6N2XBF3"/>
<dbReference type="RefSeq" id="WP_002575650.1">
    <property type="nucleotide sequence ID" value="NZ_BAABZS010000001.1"/>
</dbReference>
<reference evidence="6" key="1">
    <citation type="submission" date="2019-11" db="EMBL/GenBank/DDBJ databases">
        <authorList>
            <person name="Feng L."/>
        </authorList>
    </citation>
    <scope>NUCLEOTIDE SEQUENCE</scope>
    <source>
        <strain evidence="6">CbolteaeLFYP116</strain>
    </source>
</reference>
<accession>A0A6N2XBF3</accession>
<dbReference type="InterPro" id="IPR002941">
    <property type="entry name" value="DNA_methylase_N4/N6"/>
</dbReference>
<dbReference type="GO" id="GO:0008170">
    <property type="term" value="F:N-methyltransferase activity"/>
    <property type="evidence" value="ECO:0007669"/>
    <property type="project" value="InterPro"/>
</dbReference>
<name>A0A6N2XBF3_9FIRM</name>